<organism evidence="2 3">
    <name type="scientific">Portunus trituberculatus</name>
    <name type="common">Swimming crab</name>
    <name type="synonym">Neptunus trituberculatus</name>
    <dbReference type="NCBI Taxonomy" id="210409"/>
    <lineage>
        <taxon>Eukaryota</taxon>
        <taxon>Metazoa</taxon>
        <taxon>Ecdysozoa</taxon>
        <taxon>Arthropoda</taxon>
        <taxon>Crustacea</taxon>
        <taxon>Multicrustacea</taxon>
        <taxon>Malacostraca</taxon>
        <taxon>Eumalacostraca</taxon>
        <taxon>Eucarida</taxon>
        <taxon>Decapoda</taxon>
        <taxon>Pleocyemata</taxon>
        <taxon>Brachyura</taxon>
        <taxon>Eubrachyura</taxon>
        <taxon>Portunoidea</taxon>
        <taxon>Portunidae</taxon>
        <taxon>Portuninae</taxon>
        <taxon>Portunus</taxon>
    </lineage>
</organism>
<sequence length="130" mass="14189">MLPTTGSAPGFTTHTAGKVRWPPRPRRPLAPRHPPGGAGTSPPPDPPQGRPPMMSYPPAPMARLLRTTSQPPAPITRRREPPASRPPAAPRSPGRRWSCSGSRRHYWRTNYKSFHLGNKTLSANHGCVLA</sequence>
<evidence type="ECO:0000313" key="2">
    <source>
        <dbReference type="EMBL" id="MPC69566.1"/>
    </source>
</evidence>
<feature type="compositionally biased region" description="Pro residues" evidence="1">
    <location>
        <begin position="41"/>
        <end position="60"/>
    </location>
</feature>
<dbReference type="AlphaFoldDB" id="A0A5B7HI18"/>
<proteinExistence type="predicted"/>
<gene>
    <name evidence="2" type="ORF">E2C01_063793</name>
</gene>
<feature type="compositionally biased region" description="Basic residues" evidence="1">
    <location>
        <begin position="21"/>
        <end position="30"/>
    </location>
</feature>
<reference evidence="2 3" key="1">
    <citation type="submission" date="2019-05" db="EMBL/GenBank/DDBJ databases">
        <title>Another draft genome of Portunus trituberculatus and its Hox gene families provides insights of decapod evolution.</title>
        <authorList>
            <person name="Jeong J.-H."/>
            <person name="Song I."/>
            <person name="Kim S."/>
            <person name="Choi T."/>
            <person name="Kim D."/>
            <person name="Ryu S."/>
            <person name="Kim W."/>
        </authorList>
    </citation>
    <scope>NUCLEOTIDE SEQUENCE [LARGE SCALE GENOMIC DNA]</scope>
    <source>
        <tissue evidence="2">Muscle</tissue>
    </source>
</reference>
<keyword evidence="3" id="KW-1185">Reference proteome</keyword>
<evidence type="ECO:0000256" key="1">
    <source>
        <dbReference type="SAM" id="MobiDB-lite"/>
    </source>
</evidence>
<feature type="region of interest" description="Disordered" evidence="1">
    <location>
        <begin position="1"/>
        <end position="102"/>
    </location>
</feature>
<evidence type="ECO:0000313" key="3">
    <source>
        <dbReference type="Proteomes" id="UP000324222"/>
    </source>
</evidence>
<name>A0A5B7HI18_PORTR</name>
<accession>A0A5B7HI18</accession>
<comment type="caution">
    <text evidence="2">The sequence shown here is derived from an EMBL/GenBank/DDBJ whole genome shotgun (WGS) entry which is preliminary data.</text>
</comment>
<dbReference type="EMBL" id="VSRR010029645">
    <property type="protein sequence ID" value="MPC69566.1"/>
    <property type="molecule type" value="Genomic_DNA"/>
</dbReference>
<protein>
    <submittedName>
        <fullName evidence="2">Uncharacterized protein</fullName>
    </submittedName>
</protein>
<dbReference type="Proteomes" id="UP000324222">
    <property type="component" value="Unassembled WGS sequence"/>
</dbReference>
<feature type="compositionally biased region" description="Polar residues" evidence="1">
    <location>
        <begin position="1"/>
        <end position="15"/>
    </location>
</feature>